<dbReference type="PANTHER" id="PTHR36693">
    <property type="entry name" value="GH02722P"/>
    <property type="match status" value="1"/>
</dbReference>
<dbReference type="PANTHER" id="PTHR36693:SF1">
    <property type="entry name" value="GH02722P"/>
    <property type="match status" value="1"/>
</dbReference>
<evidence type="ECO:0000313" key="2">
    <source>
        <dbReference type="Proteomes" id="UP000019118"/>
    </source>
</evidence>
<proteinExistence type="predicted"/>
<dbReference type="AlphaFoldDB" id="A0AAR5Q7I9"/>
<dbReference type="InterPro" id="IPR032072">
    <property type="entry name" value="DUF4807"/>
</dbReference>
<keyword evidence="2" id="KW-1185">Reference proteome</keyword>
<name>A0AAR5Q7I9_DENPD</name>
<dbReference type="Proteomes" id="UP000019118">
    <property type="component" value="Unassembled WGS sequence"/>
</dbReference>
<dbReference type="GeneID" id="109543773"/>
<sequence>MLVRWLKRVLETTTRLKWKTEFSRTAQCSYMDTLLWICSPQLYHYERIDLSAENCRHLRPVNLPKRPLKALKLDCVFVHYFVKAMDESSVYRRGVLDTVQRWRAPDVLILSPTDKDLIDYNWNARVYRMVRERCEVDHAFSWLSTLGGAFSALGDYFENCAETAGRISMQQLMLAARIGDPNVQARCRLYFSLSLIQKKRFQLASRIIRQEYHLAQRQAAIDERLVRMCKGIWAKLQYEHGTHKRNTSRLK</sequence>
<protein>
    <submittedName>
        <fullName evidence="1">Uncharacterized protein</fullName>
    </submittedName>
</protein>
<reference evidence="1" key="2">
    <citation type="submission" date="2024-08" db="UniProtKB">
        <authorList>
            <consortium name="EnsemblMetazoa"/>
        </authorList>
    </citation>
    <scope>IDENTIFICATION</scope>
</reference>
<dbReference type="EnsemblMetazoa" id="XM_019913635.1">
    <property type="protein sequence ID" value="XP_019769194.1"/>
    <property type="gene ID" value="LOC109543773"/>
</dbReference>
<accession>A0AAR5Q7I9</accession>
<dbReference type="Pfam" id="PF16065">
    <property type="entry name" value="DUF4807"/>
    <property type="match status" value="1"/>
</dbReference>
<organism evidence="1 2">
    <name type="scientific">Dendroctonus ponderosae</name>
    <name type="common">Mountain pine beetle</name>
    <dbReference type="NCBI Taxonomy" id="77166"/>
    <lineage>
        <taxon>Eukaryota</taxon>
        <taxon>Metazoa</taxon>
        <taxon>Ecdysozoa</taxon>
        <taxon>Arthropoda</taxon>
        <taxon>Hexapoda</taxon>
        <taxon>Insecta</taxon>
        <taxon>Pterygota</taxon>
        <taxon>Neoptera</taxon>
        <taxon>Endopterygota</taxon>
        <taxon>Coleoptera</taxon>
        <taxon>Polyphaga</taxon>
        <taxon>Cucujiformia</taxon>
        <taxon>Curculionidae</taxon>
        <taxon>Scolytinae</taxon>
        <taxon>Dendroctonus</taxon>
    </lineage>
</organism>
<reference evidence="2" key="1">
    <citation type="journal article" date="2013" name="Genome Biol.">
        <title>Draft genome of the mountain pine beetle, Dendroctonus ponderosae Hopkins, a major forest pest.</title>
        <authorList>
            <person name="Keeling C.I."/>
            <person name="Yuen M.M."/>
            <person name="Liao N.Y."/>
            <person name="Docking T.R."/>
            <person name="Chan S.K."/>
            <person name="Taylor G.A."/>
            <person name="Palmquist D.L."/>
            <person name="Jackman S.D."/>
            <person name="Nguyen A."/>
            <person name="Li M."/>
            <person name="Henderson H."/>
            <person name="Janes J.K."/>
            <person name="Zhao Y."/>
            <person name="Pandoh P."/>
            <person name="Moore R."/>
            <person name="Sperling F.A."/>
            <person name="Huber D.P."/>
            <person name="Birol I."/>
            <person name="Jones S.J."/>
            <person name="Bohlmann J."/>
        </authorList>
    </citation>
    <scope>NUCLEOTIDE SEQUENCE</scope>
</reference>
<dbReference type="KEGG" id="dpa:109543773"/>
<evidence type="ECO:0000313" key="1">
    <source>
        <dbReference type="EnsemblMetazoa" id="XP_019769194.1"/>
    </source>
</evidence>